<accession>A0A5B8UNK6</accession>
<feature type="signal peptide" evidence="1">
    <location>
        <begin position="1"/>
        <end position="22"/>
    </location>
</feature>
<reference evidence="2 3" key="1">
    <citation type="journal article" date="2015" name="Int. J. Syst. Evol. Microbiol.">
        <title>Flavisolibacter ginsenosidimutans sp. nov., with ginsenoside-converting activity isolated from soil used for cultivating ginseng.</title>
        <authorList>
            <person name="Zhao Y."/>
            <person name="Liu Q."/>
            <person name="Kang M.S."/>
            <person name="Jin F."/>
            <person name="Yu H."/>
            <person name="Im W.T."/>
        </authorList>
    </citation>
    <scope>NUCLEOTIDE SEQUENCE [LARGE SCALE GENOMIC DNA]</scope>
    <source>
        <strain evidence="2 3">Gsoil 636</strain>
    </source>
</reference>
<protein>
    <submittedName>
        <fullName evidence="2">Rhodanese-like domain-containing protein</fullName>
    </submittedName>
</protein>
<proteinExistence type="predicted"/>
<name>A0A5B8UNK6_9BACT</name>
<dbReference type="InterPro" id="IPR036873">
    <property type="entry name" value="Rhodanese-like_dom_sf"/>
</dbReference>
<dbReference type="Gene3D" id="3.40.250.10">
    <property type="entry name" value="Rhodanese-like domain"/>
    <property type="match status" value="1"/>
</dbReference>
<dbReference type="AlphaFoldDB" id="A0A5B8UNK6"/>
<keyword evidence="1" id="KW-0732">Signal</keyword>
<sequence length="143" mass="15952">MKTLFSFSFLLLLLAQKSNAQAPVNWTKDQLLEPSELAKTLATNKNIPLIYSVGPGALIPHSVVIGMTNDEKNVEAFKKKLNNVPKDASIVVYCGCCPFEHCPNVRPAINALKELQFTNYKLLNLPHNLKADWIDKGYPLSKQ</sequence>
<evidence type="ECO:0000313" key="2">
    <source>
        <dbReference type="EMBL" id="QEC58026.1"/>
    </source>
</evidence>
<dbReference type="EMBL" id="CP042433">
    <property type="protein sequence ID" value="QEC58026.1"/>
    <property type="molecule type" value="Genomic_DNA"/>
</dbReference>
<dbReference type="KEGG" id="fgg:FSB75_19655"/>
<evidence type="ECO:0000313" key="3">
    <source>
        <dbReference type="Proteomes" id="UP000321204"/>
    </source>
</evidence>
<organism evidence="2 3">
    <name type="scientific">Flavisolibacter ginsenosidimutans</name>
    <dbReference type="NCBI Taxonomy" id="661481"/>
    <lineage>
        <taxon>Bacteria</taxon>
        <taxon>Pseudomonadati</taxon>
        <taxon>Bacteroidota</taxon>
        <taxon>Chitinophagia</taxon>
        <taxon>Chitinophagales</taxon>
        <taxon>Chitinophagaceae</taxon>
        <taxon>Flavisolibacter</taxon>
    </lineage>
</organism>
<keyword evidence="3" id="KW-1185">Reference proteome</keyword>
<dbReference type="SUPFAM" id="SSF52821">
    <property type="entry name" value="Rhodanese/Cell cycle control phosphatase"/>
    <property type="match status" value="1"/>
</dbReference>
<evidence type="ECO:0000256" key="1">
    <source>
        <dbReference type="SAM" id="SignalP"/>
    </source>
</evidence>
<feature type="chain" id="PRO_5023015175" evidence="1">
    <location>
        <begin position="23"/>
        <end position="143"/>
    </location>
</feature>
<dbReference type="OrthoDB" id="760650at2"/>
<dbReference type="Proteomes" id="UP000321204">
    <property type="component" value="Chromosome"/>
</dbReference>
<dbReference type="RefSeq" id="WP_146790958.1">
    <property type="nucleotide sequence ID" value="NZ_BAABIO010000003.1"/>
</dbReference>
<gene>
    <name evidence="2" type="ORF">FSB75_19655</name>
</gene>